<name>A0A9P6KJU6_9PLEO</name>
<accession>A0A9P6KJU6</accession>
<organism evidence="2 3">
    <name type="scientific">Paraphaeosphaeria minitans</name>
    <dbReference type="NCBI Taxonomy" id="565426"/>
    <lineage>
        <taxon>Eukaryota</taxon>
        <taxon>Fungi</taxon>
        <taxon>Dikarya</taxon>
        <taxon>Ascomycota</taxon>
        <taxon>Pezizomycotina</taxon>
        <taxon>Dothideomycetes</taxon>
        <taxon>Pleosporomycetidae</taxon>
        <taxon>Pleosporales</taxon>
        <taxon>Massarineae</taxon>
        <taxon>Didymosphaeriaceae</taxon>
        <taxon>Paraphaeosphaeria</taxon>
    </lineage>
</organism>
<feature type="compositionally biased region" description="Low complexity" evidence="1">
    <location>
        <begin position="43"/>
        <end position="57"/>
    </location>
</feature>
<evidence type="ECO:0000256" key="1">
    <source>
        <dbReference type="SAM" id="MobiDB-lite"/>
    </source>
</evidence>
<reference evidence="2" key="1">
    <citation type="journal article" date="2020" name="Mol. Plant Microbe Interact.">
        <title>Genome Sequence of the Biocontrol Agent Coniothyrium minitans strain Conio (IMI 134523).</title>
        <authorList>
            <person name="Patel D."/>
            <person name="Shittu T.A."/>
            <person name="Baroncelli R."/>
            <person name="Muthumeenakshi S."/>
            <person name="Osborne T.H."/>
            <person name="Janganan T.K."/>
            <person name="Sreenivasaprasad S."/>
        </authorList>
    </citation>
    <scope>NUCLEOTIDE SEQUENCE</scope>
    <source>
        <strain evidence="2">Conio</strain>
    </source>
</reference>
<protein>
    <submittedName>
        <fullName evidence="2">Uncharacterized protein</fullName>
    </submittedName>
</protein>
<keyword evidence="3" id="KW-1185">Reference proteome</keyword>
<dbReference type="AlphaFoldDB" id="A0A9P6KJU6"/>
<gene>
    <name evidence="2" type="ORF">PMIN01_12850</name>
</gene>
<proteinExistence type="predicted"/>
<dbReference type="EMBL" id="WJXW01000017">
    <property type="protein sequence ID" value="KAF9729160.1"/>
    <property type="molecule type" value="Genomic_DNA"/>
</dbReference>
<feature type="region of interest" description="Disordered" evidence="1">
    <location>
        <begin position="1"/>
        <end position="101"/>
    </location>
</feature>
<evidence type="ECO:0000313" key="2">
    <source>
        <dbReference type="EMBL" id="KAF9729160.1"/>
    </source>
</evidence>
<feature type="compositionally biased region" description="Basic and acidic residues" evidence="1">
    <location>
        <begin position="27"/>
        <end position="42"/>
    </location>
</feature>
<sequence length="101" mass="10715">MGQSQSQASGVAAERPPTASSEPDIGPEERARIQAEERERRAAAAQQRLAGQQKRSGNGSGVGAGSGGAKKKKKPSALEQMSAENRGWRVADEQAELRSWN</sequence>
<evidence type="ECO:0000313" key="3">
    <source>
        <dbReference type="Proteomes" id="UP000756921"/>
    </source>
</evidence>
<feature type="compositionally biased region" description="Gly residues" evidence="1">
    <location>
        <begin position="58"/>
        <end position="68"/>
    </location>
</feature>
<feature type="compositionally biased region" description="Basic and acidic residues" evidence="1">
    <location>
        <begin position="86"/>
        <end position="101"/>
    </location>
</feature>
<dbReference type="Proteomes" id="UP000756921">
    <property type="component" value="Unassembled WGS sequence"/>
</dbReference>
<comment type="caution">
    <text evidence="2">The sequence shown here is derived from an EMBL/GenBank/DDBJ whole genome shotgun (WGS) entry which is preliminary data.</text>
</comment>